<evidence type="ECO:0000313" key="3">
    <source>
        <dbReference type="Proteomes" id="UP000799776"/>
    </source>
</evidence>
<comment type="caution">
    <text evidence="2">The sequence shown here is derived from an EMBL/GenBank/DDBJ whole genome shotgun (WGS) entry which is preliminary data.</text>
</comment>
<proteinExistence type="predicted"/>
<keyword evidence="3" id="KW-1185">Reference proteome</keyword>
<gene>
    <name evidence="2" type="ORF">K490DRAFT_50261</name>
</gene>
<dbReference type="InterPro" id="IPR051091">
    <property type="entry name" value="O-Glucosyltr/Glycosyltrsf_90"/>
</dbReference>
<protein>
    <recommendedName>
        <fullName evidence="1">Glycosyl transferase CAP10 domain-containing protein</fullName>
    </recommendedName>
</protein>
<accession>A0A9P4HQ91</accession>
<evidence type="ECO:0000259" key="1">
    <source>
        <dbReference type="SMART" id="SM00672"/>
    </source>
</evidence>
<dbReference type="OrthoDB" id="202415at2759"/>
<dbReference type="PANTHER" id="PTHR12203:SF107">
    <property type="entry name" value="GLYCOSYL TRANSFERASE CAP10 DOMAIN-CONTAINING PROTEIN"/>
    <property type="match status" value="1"/>
</dbReference>
<dbReference type="PANTHER" id="PTHR12203">
    <property type="entry name" value="KDEL LYS-ASP-GLU-LEU CONTAINING - RELATED"/>
    <property type="match status" value="1"/>
</dbReference>
<reference evidence="2" key="1">
    <citation type="journal article" date="2020" name="Stud. Mycol.">
        <title>101 Dothideomycetes genomes: a test case for predicting lifestyles and emergence of pathogens.</title>
        <authorList>
            <person name="Haridas S."/>
            <person name="Albert R."/>
            <person name="Binder M."/>
            <person name="Bloem J."/>
            <person name="Labutti K."/>
            <person name="Salamov A."/>
            <person name="Andreopoulos B."/>
            <person name="Baker S."/>
            <person name="Barry K."/>
            <person name="Bills G."/>
            <person name="Bluhm B."/>
            <person name="Cannon C."/>
            <person name="Castanera R."/>
            <person name="Culley D."/>
            <person name="Daum C."/>
            <person name="Ezra D."/>
            <person name="Gonzalez J."/>
            <person name="Henrissat B."/>
            <person name="Kuo A."/>
            <person name="Liang C."/>
            <person name="Lipzen A."/>
            <person name="Lutzoni F."/>
            <person name="Magnuson J."/>
            <person name="Mondo S."/>
            <person name="Nolan M."/>
            <person name="Ohm R."/>
            <person name="Pangilinan J."/>
            <person name="Park H.-J."/>
            <person name="Ramirez L."/>
            <person name="Alfaro M."/>
            <person name="Sun H."/>
            <person name="Tritt A."/>
            <person name="Yoshinaga Y."/>
            <person name="Zwiers L.-H."/>
            <person name="Turgeon B."/>
            <person name="Goodwin S."/>
            <person name="Spatafora J."/>
            <person name="Crous P."/>
            <person name="Grigoriev I."/>
        </authorList>
    </citation>
    <scope>NUCLEOTIDE SEQUENCE</scope>
    <source>
        <strain evidence="2">CBS 121410</strain>
    </source>
</reference>
<dbReference type="InterPro" id="IPR006598">
    <property type="entry name" value="CAP10"/>
</dbReference>
<name>A0A9P4HQ91_9PEZI</name>
<dbReference type="Pfam" id="PF05686">
    <property type="entry name" value="Glyco_transf_90"/>
    <property type="match status" value="1"/>
</dbReference>
<dbReference type="EMBL" id="ML978749">
    <property type="protein sequence ID" value="KAF2083978.1"/>
    <property type="molecule type" value="Genomic_DNA"/>
</dbReference>
<dbReference type="Proteomes" id="UP000799776">
    <property type="component" value="Unassembled WGS sequence"/>
</dbReference>
<feature type="domain" description="Glycosyl transferase CAP10" evidence="1">
    <location>
        <begin position="145"/>
        <end position="382"/>
    </location>
</feature>
<organism evidence="2 3">
    <name type="scientific">Saccharata proteae CBS 121410</name>
    <dbReference type="NCBI Taxonomy" id="1314787"/>
    <lineage>
        <taxon>Eukaryota</taxon>
        <taxon>Fungi</taxon>
        <taxon>Dikarya</taxon>
        <taxon>Ascomycota</taxon>
        <taxon>Pezizomycotina</taxon>
        <taxon>Dothideomycetes</taxon>
        <taxon>Dothideomycetes incertae sedis</taxon>
        <taxon>Botryosphaeriales</taxon>
        <taxon>Saccharataceae</taxon>
        <taxon>Saccharata</taxon>
    </lineage>
</organism>
<evidence type="ECO:0000313" key="2">
    <source>
        <dbReference type="EMBL" id="KAF2083978.1"/>
    </source>
</evidence>
<sequence length="420" mass="48948">MLAVVAAWLHFSSSFPPYHPPPYRPPYRHPPPEDAGPGWAFNFTRHGSNYALDDAKCEAAFPNLYPEIDRAVQHWRNKGGIKPSDLDTDWRPDAIRAMIYDNQLFIIETKGVNDGRWYQERHVASLLAVTILHTINRAVVTSPHPLPNIEFTITIADRADRTPNERPIWTFARRTHNEDHWLIPDFSFYSWPDVKAGSWAEFQKRIIDQDTALTHKDQRLVWRGALGVAPGLRGDLMRESQGHSWSDVLPLNWENKEQLKSRLLTMADHCRYMFTAHTEGVSYSGRLKYLLNCRSLTVIHELEWVQHYYHLLVPEGPRQNYVQVPRHFDNLSTTIEYYLKHMDRAQEVADNAVADFRELYLTPAAETCYWRRLFHGWASVSFEPSLYEKKAKSKNGERKWRGMAFESWVVKQPALPEKEA</sequence>
<dbReference type="SMART" id="SM00672">
    <property type="entry name" value="CAP10"/>
    <property type="match status" value="1"/>
</dbReference>
<dbReference type="AlphaFoldDB" id="A0A9P4HQ91"/>